<name>A0ABZ3CD39_9ACTN</name>
<feature type="transmembrane region" description="Helical" evidence="2">
    <location>
        <begin position="84"/>
        <end position="117"/>
    </location>
</feature>
<feature type="domain" description="Phage shock protein PspC N-terminal" evidence="3">
    <location>
        <begin position="6"/>
        <end position="62"/>
    </location>
</feature>
<evidence type="ECO:0000256" key="1">
    <source>
        <dbReference type="SAM" id="MobiDB-lite"/>
    </source>
</evidence>
<keyword evidence="2" id="KW-1133">Transmembrane helix</keyword>
<dbReference type="Proteomes" id="UP001434337">
    <property type="component" value="Chromosome"/>
</dbReference>
<evidence type="ECO:0000256" key="2">
    <source>
        <dbReference type="SAM" id="Phobius"/>
    </source>
</evidence>
<keyword evidence="2" id="KW-0472">Membrane</keyword>
<organism evidence="4 5">
    <name type="scientific">Propioniciclava soli</name>
    <dbReference type="NCBI Taxonomy" id="2775081"/>
    <lineage>
        <taxon>Bacteria</taxon>
        <taxon>Bacillati</taxon>
        <taxon>Actinomycetota</taxon>
        <taxon>Actinomycetes</taxon>
        <taxon>Propionibacteriales</taxon>
        <taxon>Propionibacteriaceae</taxon>
        <taxon>Propioniciclava</taxon>
    </lineage>
</organism>
<sequence length="386" mass="39893">MNDVPALRRDPHAAQIAGVCVALAREWRIDPLLVRLGFVAAALITNGVAIGAYLVGWALIPRTGGAGEPIRHLLPFTRGWSRGTLVLAVVTATLGGLVVTGAGPGALAIMGIVWLVLRLGRGRQSAPAPAPSDPATPRTEFERLALAWQSRLDNVDAGRPAGWEPPLSAATAPAPDGTRAPAGTRRRRGWRTWCGVVVVLGGAWSALGVLVARGTDVPGLAWVASTLAVLSLALIVVASPGRAVHGRPGGLVPATVVAAAATVTMLLIPAPSALVAPEMHRAVGPVAVPSETELPSGDQTINLRDAVVVQTETVTYRQDMGRLTVLLPASGNVRVEASVDVGSLVAPDASAHGVEQTLTWERIDDPSAPVLTVRAALDVGRVEVQP</sequence>
<dbReference type="RefSeq" id="WP_342373205.1">
    <property type="nucleotide sequence ID" value="NZ_CP115965.1"/>
</dbReference>
<dbReference type="Pfam" id="PF04024">
    <property type="entry name" value="PspC"/>
    <property type="match status" value="1"/>
</dbReference>
<dbReference type="InterPro" id="IPR007168">
    <property type="entry name" value="Phageshock_PspC_N"/>
</dbReference>
<dbReference type="EMBL" id="CP115965">
    <property type="protein sequence ID" value="WZW99602.1"/>
    <property type="molecule type" value="Genomic_DNA"/>
</dbReference>
<keyword evidence="2" id="KW-0812">Transmembrane</keyword>
<reference evidence="4 5" key="1">
    <citation type="journal article" date="2023" name="Environ Microbiome">
        <title>A coral-associated actinobacterium mitigates coral bleaching under heat stress.</title>
        <authorList>
            <person name="Li J."/>
            <person name="Zou Y."/>
            <person name="Li Q."/>
            <person name="Zhang J."/>
            <person name="Bourne D.G."/>
            <person name="Lyu Y."/>
            <person name="Liu C."/>
            <person name="Zhang S."/>
        </authorList>
    </citation>
    <scope>NUCLEOTIDE SEQUENCE [LARGE SCALE GENOMIC DNA]</scope>
    <source>
        <strain evidence="4 5">SCSIO 13291</strain>
    </source>
</reference>
<feature type="transmembrane region" description="Helical" evidence="2">
    <location>
        <begin position="32"/>
        <end position="60"/>
    </location>
</feature>
<feature type="region of interest" description="Disordered" evidence="1">
    <location>
        <begin position="162"/>
        <end position="184"/>
    </location>
</feature>
<protein>
    <submittedName>
        <fullName evidence="4">PspC domain-containing protein</fullName>
    </submittedName>
</protein>
<evidence type="ECO:0000313" key="4">
    <source>
        <dbReference type="EMBL" id="WZW99602.1"/>
    </source>
</evidence>
<evidence type="ECO:0000313" key="5">
    <source>
        <dbReference type="Proteomes" id="UP001434337"/>
    </source>
</evidence>
<gene>
    <name evidence="4" type="ORF">PCC79_05245</name>
</gene>
<keyword evidence="5" id="KW-1185">Reference proteome</keyword>
<accession>A0ABZ3CD39</accession>
<evidence type="ECO:0000259" key="3">
    <source>
        <dbReference type="Pfam" id="PF04024"/>
    </source>
</evidence>
<feature type="transmembrane region" description="Helical" evidence="2">
    <location>
        <begin position="250"/>
        <end position="270"/>
    </location>
</feature>
<feature type="transmembrane region" description="Helical" evidence="2">
    <location>
        <begin position="219"/>
        <end position="238"/>
    </location>
</feature>
<feature type="transmembrane region" description="Helical" evidence="2">
    <location>
        <begin position="193"/>
        <end position="213"/>
    </location>
</feature>
<proteinExistence type="predicted"/>